<proteinExistence type="predicted"/>
<dbReference type="InterPro" id="IPR040218">
    <property type="entry name" value="SLC7A6OS"/>
</dbReference>
<dbReference type="GO" id="GO:0032502">
    <property type="term" value="P:developmental process"/>
    <property type="evidence" value="ECO:0000318"/>
    <property type="project" value="GO_Central"/>
</dbReference>
<dbReference type="eggNOG" id="ENOG502SFIQ">
    <property type="taxonomic scope" value="Eukaryota"/>
</dbReference>
<protein>
    <submittedName>
        <fullName evidence="1 2">Uncharacterized protein</fullName>
    </submittedName>
</protein>
<reference evidence="2" key="3">
    <citation type="submission" date="2015-06" db="UniProtKB">
        <authorList>
            <consortium name="EnsemblMetazoa"/>
        </authorList>
    </citation>
    <scope>IDENTIFICATION</scope>
</reference>
<reference evidence="3" key="1">
    <citation type="submission" date="2012-12" db="EMBL/GenBank/DDBJ databases">
        <authorList>
            <person name="Hellsten U."/>
            <person name="Grimwood J."/>
            <person name="Chapman J.A."/>
            <person name="Shapiro H."/>
            <person name="Aerts A."/>
            <person name="Otillar R.P."/>
            <person name="Terry A.Y."/>
            <person name="Boore J.L."/>
            <person name="Simakov O."/>
            <person name="Marletaz F."/>
            <person name="Cho S.-J."/>
            <person name="Edsinger-Gonzales E."/>
            <person name="Havlak P."/>
            <person name="Kuo D.-H."/>
            <person name="Larsson T."/>
            <person name="Lv J."/>
            <person name="Arendt D."/>
            <person name="Savage R."/>
            <person name="Osoegawa K."/>
            <person name="de Jong P."/>
            <person name="Lindberg D.R."/>
            <person name="Seaver E.C."/>
            <person name="Weisblat D.A."/>
            <person name="Putnam N.H."/>
            <person name="Grigoriev I.V."/>
            <person name="Rokhsar D.S."/>
        </authorList>
    </citation>
    <scope>NUCLEOTIDE SEQUENCE</scope>
</reference>
<accession>T1F7R1</accession>
<keyword evidence="3" id="KW-1185">Reference proteome</keyword>
<dbReference type="InParanoid" id="T1F7R1"/>
<dbReference type="FunCoup" id="T1F7R1">
    <property type="interactions" value="1012"/>
</dbReference>
<dbReference type="GeneID" id="20204860"/>
<evidence type="ECO:0000313" key="1">
    <source>
        <dbReference type="EMBL" id="ESO02772.1"/>
    </source>
</evidence>
<dbReference type="EMBL" id="KB096716">
    <property type="protein sequence ID" value="ESO02772.1"/>
    <property type="molecule type" value="Genomic_DNA"/>
</dbReference>
<dbReference type="OMA" id="CNIEDDL"/>
<dbReference type="AlphaFoldDB" id="T1F7R1"/>
<dbReference type="CTD" id="20204860"/>
<dbReference type="EMBL" id="AMQM01004841">
    <property type="status" value="NOT_ANNOTATED_CDS"/>
    <property type="molecule type" value="Genomic_DNA"/>
</dbReference>
<gene>
    <name evidence="2" type="primary">20204860</name>
    <name evidence="1" type="ORF">HELRODRAFT_174181</name>
</gene>
<dbReference type="EnsemblMetazoa" id="HelroT174181">
    <property type="protein sequence ID" value="HelroP174181"/>
    <property type="gene ID" value="HelroG174181"/>
</dbReference>
<dbReference type="HOGENOM" id="CLU_102333_0_0_1"/>
<dbReference type="KEGG" id="hro:HELRODRAFT_174181"/>
<sequence length="244" mass="29117">MAAIVRIKRKREEDPIESLVFVCKKAKKCYNGDEELYKIENKFKFAGTVHQPNDSLIHQTVKTAIRQCKLENERKRHCDMADDTKPSKKRKISLHKGYQIIGKKTAKTFDSLANSECNSADANPKFFIFNVEKIDQPQKKKSRNCPKRDADEKQKEINFVYDVFYINDYKFDFSLFQNVQHVEAYKQCDDVEYLAEEEEDEEAYEEDDNEDFENNWRNDYPDESSWFYNADHNFSCYDYVRDYE</sequence>
<dbReference type="RefSeq" id="XP_009018986.1">
    <property type="nucleotide sequence ID" value="XM_009020738.1"/>
</dbReference>
<evidence type="ECO:0000313" key="3">
    <source>
        <dbReference type="Proteomes" id="UP000015101"/>
    </source>
</evidence>
<dbReference type="OrthoDB" id="6255506at2759"/>
<dbReference type="Proteomes" id="UP000015101">
    <property type="component" value="Unassembled WGS sequence"/>
</dbReference>
<name>T1F7R1_HELRO</name>
<dbReference type="PANTHER" id="PTHR31196:SF2">
    <property type="entry name" value="RNA POLYMERASE II NUCLEAR LOCALIZATION PROTEIN SLC7A6OS-RELATED"/>
    <property type="match status" value="1"/>
</dbReference>
<reference evidence="1 3" key="2">
    <citation type="journal article" date="2013" name="Nature">
        <title>Insights into bilaterian evolution from three spiralian genomes.</title>
        <authorList>
            <person name="Simakov O."/>
            <person name="Marletaz F."/>
            <person name="Cho S.J."/>
            <person name="Edsinger-Gonzales E."/>
            <person name="Havlak P."/>
            <person name="Hellsten U."/>
            <person name="Kuo D.H."/>
            <person name="Larsson T."/>
            <person name="Lv J."/>
            <person name="Arendt D."/>
            <person name="Savage R."/>
            <person name="Osoegawa K."/>
            <person name="de Jong P."/>
            <person name="Grimwood J."/>
            <person name="Chapman J.A."/>
            <person name="Shapiro H."/>
            <person name="Aerts A."/>
            <person name="Otillar R.P."/>
            <person name="Terry A.Y."/>
            <person name="Boore J.L."/>
            <person name="Grigoriev I.V."/>
            <person name="Lindberg D.R."/>
            <person name="Seaver E.C."/>
            <person name="Weisblat D.A."/>
            <person name="Putnam N.H."/>
            <person name="Rokhsar D.S."/>
        </authorList>
    </citation>
    <scope>NUCLEOTIDE SEQUENCE</scope>
</reference>
<dbReference type="PANTHER" id="PTHR31196">
    <property type="entry name" value="RNA POLYMERASE II NUCLEAR LOCALIZATION PROTEIN SLC7A6OS-RELATED"/>
    <property type="match status" value="1"/>
</dbReference>
<organism evidence="2 3">
    <name type="scientific">Helobdella robusta</name>
    <name type="common">Californian leech</name>
    <dbReference type="NCBI Taxonomy" id="6412"/>
    <lineage>
        <taxon>Eukaryota</taxon>
        <taxon>Metazoa</taxon>
        <taxon>Spiralia</taxon>
        <taxon>Lophotrochozoa</taxon>
        <taxon>Annelida</taxon>
        <taxon>Clitellata</taxon>
        <taxon>Hirudinea</taxon>
        <taxon>Rhynchobdellida</taxon>
        <taxon>Glossiphoniidae</taxon>
        <taxon>Helobdella</taxon>
    </lineage>
</organism>
<evidence type="ECO:0000313" key="2">
    <source>
        <dbReference type="EnsemblMetazoa" id="HelroP174181"/>
    </source>
</evidence>
<dbReference type="STRING" id="6412.T1F7R1"/>